<dbReference type="Pfam" id="PF09084">
    <property type="entry name" value="NMT1"/>
    <property type="match status" value="1"/>
</dbReference>
<dbReference type="InterPro" id="IPR015168">
    <property type="entry name" value="SsuA/THI5"/>
</dbReference>
<evidence type="ECO:0000313" key="6">
    <source>
        <dbReference type="Proteomes" id="UP001156664"/>
    </source>
</evidence>
<evidence type="ECO:0000256" key="2">
    <source>
        <dbReference type="ARBA" id="ARBA00010742"/>
    </source>
</evidence>
<dbReference type="Gene3D" id="3.40.190.10">
    <property type="entry name" value="Periplasmic binding protein-like II"/>
    <property type="match status" value="2"/>
</dbReference>
<proteinExistence type="inferred from homology"/>
<feature type="domain" description="SsuA/THI5-like" evidence="4">
    <location>
        <begin position="14"/>
        <end position="191"/>
    </location>
</feature>
<protein>
    <recommendedName>
        <fullName evidence="4">SsuA/THI5-like domain-containing protein</fullName>
    </recommendedName>
</protein>
<keyword evidence="6" id="KW-1185">Reference proteome</keyword>
<evidence type="ECO:0000256" key="1">
    <source>
        <dbReference type="ARBA" id="ARBA00004418"/>
    </source>
</evidence>
<evidence type="ECO:0000259" key="4">
    <source>
        <dbReference type="Pfam" id="PF09084"/>
    </source>
</evidence>
<keyword evidence="3" id="KW-0732">Signal</keyword>
<name>A0ABQ5YQU6_9BURK</name>
<evidence type="ECO:0000256" key="3">
    <source>
        <dbReference type="ARBA" id="ARBA00022729"/>
    </source>
</evidence>
<organism evidence="5 6">
    <name type="scientific">Limnobacter litoralis</name>
    <dbReference type="NCBI Taxonomy" id="481366"/>
    <lineage>
        <taxon>Bacteria</taxon>
        <taxon>Pseudomonadati</taxon>
        <taxon>Pseudomonadota</taxon>
        <taxon>Betaproteobacteria</taxon>
        <taxon>Burkholderiales</taxon>
        <taxon>Burkholderiaceae</taxon>
        <taxon>Limnobacter</taxon>
    </lineage>
</organism>
<comment type="subcellular location">
    <subcellularLocation>
        <location evidence="1">Periplasm</location>
    </subcellularLocation>
</comment>
<sequence>MTVKAVECLGGVKCLDLALEGKADVITCAEIPVVLNAFNRTDYSLIATFVSNKDDMRIVANTASHIHKPRDLIGKRLGVINKGTSQYYADLFLLFYQIDPASVTHVNLSAEELLPALEAGKVDAISVWEPLGEIALRENSRDYKRLEAPSIYAQTFNLVVMDAIKDQHREDIQKLLKSVKQAIDIIHQNPAYSKALLVHRLDLPLDVVNKVWRGFRYELSLRPSLLTTMRGQLNWAIDSGYATGPNKTPNLLDVVDPQPLKRFDPALEGLQKP</sequence>
<accession>A0ABQ5YQU6</accession>
<comment type="caution">
    <text evidence="5">The sequence shown here is derived from an EMBL/GenBank/DDBJ whole genome shotgun (WGS) entry which is preliminary data.</text>
</comment>
<dbReference type="PANTHER" id="PTHR30024">
    <property type="entry name" value="ALIPHATIC SULFONATES-BINDING PROTEIN-RELATED"/>
    <property type="match status" value="1"/>
</dbReference>
<dbReference type="Proteomes" id="UP001156664">
    <property type="component" value="Unassembled WGS sequence"/>
</dbReference>
<comment type="similarity">
    <text evidence="2">Belongs to the bacterial solute-binding protein SsuA/TauA family.</text>
</comment>
<dbReference type="PANTHER" id="PTHR30024:SF47">
    <property type="entry name" value="TAURINE-BINDING PERIPLASMIC PROTEIN"/>
    <property type="match status" value="1"/>
</dbReference>
<dbReference type="SUPFAM" id="SSF53850">
    <property type="entry name" value="Periplasmic binding protein-like II"/>
    <property type="match status" value="1"/>
</dbReference>
<reference evidence="6" key="1">
    <citation type="journal article" date="2019" name="Int. J. Syst. Evol. Microbiol.">
        <title>The Global Catalogue of Microorganisms (GCM) 10K type strain sequencing project: providing services to taxonomists for standard genome sequencing and annotation.</title>
        <authorList>
            <consortium name="The Broad Institute Genomics Platform"/>
            <consortium name="The Broad Institute Genome Sequencing Center for Infectious Disease"/>
            <person name="Wu L."/>
            <person name="Ma J."/>
        </authorList>
    </citation>
    <scope>NUCLEOTIDE SEQUENCE [LARGE SCALE GENOMIC DNA]</scope>
    <source>
        <strain evidence="6">NBRC 105857</strain>
    </source>
</reference>
<dbReference type="EMBL" id="BSOJ01000021">
    <property type="protein sequence ID" value="GLR26990.1"/>
    <property type="molecule type" value="Genomic_DNA"/>
</dbReference>
<evidence type="ECO:0000313" key="5">
    <source>
        <dbReference type="EMBL" id="GLR26990.1"/>
    </source>
</evidence>
<gene>
    <name evidence="5" type="ORF">GCM10007875_20800</name>
</gene>